<feature type="compositionally biased region" description="Acidic residues" evidence="3">
    <location>
        <begin position="162"/>
        <end position="173"/>
    </location>
</feature>
<dbReference type="InterPro" id="IPR050342">
    <property type="entry name" value="HMGB"/>
</dbReference>
<evidence type="ECO:0000256" key="2">
    <source>
        <dbReference type="PROSITE-ProRule" id="PRU00267"/>
    </source>
</evidence>
<name>A0A5N5QTH8_9AGAM</name>
<dbReference type="GO" id="GO:0005634">
    <property type="term" value="C:nucleus"/>
    <property type="evidence" value="ECO:0007669"/>
    <property type="project" value="UniProtKB-UniRule"/>
</dbReference>
<dbReference type="CDD" id="cd22012">
    <property type="entry name" value="HMG-box_ABF2_IXR1-like_rpt2"/>
    <property type="match status" value="1"/>
</dbReference>
<accession>A0A5N5QTH8</accession>
<feature type="region of interest" description="Disordered" evidence="3">
    <location>
        <begin position="148"/>
        <end position="232"/>
    </location>
</feature>
<dbReference type="InterPro" id="IPR036910">
    <property type="entry name" value="HMG_box_dom_sf"/>
</dbReference>
<evidence type="ECO:0000256" key="1">
    <source>
        <dbReference type="ARBA" id="ARBA00023125"/>
    </source>
</evidence>
<dbReference type="SUPFAM" id="SSF47095">
    <property type="entry name" value="HMG-box"/>
    <property type="match status" value="1"/>
</dbReference>
<dbReference type="EMBL" id="SSOP01000015">
    <property type="protein sequence ID" value="KAB5594881.1"/>
    <property type="molecule type" value="Genomic_DNA"/>
</dbReference>
<dbReference type="PANTHER" id="PTHR48112:SF22">
    <property type="entry name" value="MITOCHONDRIAL TRANSCRIPTION FACTOR A, ISOFORM B"/>
    <property type="match status" value="1"/>
</dbReference>
<dbReference type="SMART" id="SM00398">
    <property type="entry name" value="HMG"/>
    <property type="match status" value="1"/>
</dbReference>
<sequence length="232" mass="24539">MANPSLNSKEGQALVNKLAEVSANMRQAAELADTFALSISRLFPGTVVAPQPTVTGKKRGRVPKEGKRVKDPNAPKRPATSYIMFQNDIREELRQKNPGIPYKELLGKVSEAWGALAEDQKKAYQDIADSNMAKYNRAVIDYKGGMNGGIAVAGASAGPTPEADEEEDDEEENPPAKKAKAEIAAPAAESSDEDSDAASSDSDSSAPPAPPPKAPTVPKPASTGKEKKKAKK</sequence>
<keyword evidence="6" id="KW-1185">Reference proteome</keyword>
<dbReference type="InterPro" id="IPR009071">
    <property type="entry name" value="HMG_box_dom"/>
</dbReference>
<dbReference type="PANTHER" id="PTHR48112">
    <property type="entry name" value="HIGH MOBILITY GROUP PROTEIN DSP1"/>
    <property type="match status" value="1"/>
</dbReference>
<dbReference type="Pfam" id="PF00505">
    <property type="entry name" value="HMG_box"/>
    <property type="match status" value="1"/>
</dbReference>
<evidence type="ECO:0000313" key="5">
    <source>
        <dbReference type="EMBL" id="KAB5594881.1"/>
    </source>
</evidence>
<feature type="region of interest" description="Disordered" evidence="3">
    <location>
        <begin position="50"/>
        <end position="79"/>
    </location>
</feature>
<evidence type="ECO:0000256" key="3">
    <source>
        <dbReference type="SAM" id="MobiDB-lite"/>
    </source>
</evidence>
<feature type="domain" description="HMG box" evidence="4">
    <location>
        <begin position="75"/>
        <end position="143"/>
    </location>
</feature>
<organism evidence="5 6">
    <name type="scientific">Ceratobasidium theobromae</name>
    <dbReference type="NCBI Taxonomy" id="1582974"/>
    <lineage>
        <taxon>Eukaryota</taxon>
        <taxon>Fungi</taxon>
        <taxon>Dikarya</taxon>
        <taxon>Basidiomycota</taxon>
        <taxon>Agaricomycotina</taxon>
        <taxon>Agaricomycetes</taxon>
        <taxon>Cantharellales</taxon>
        <taxon>Ceratobasidiaceae</taxon>
        <taxon>Ceratobasidium</taxon>
    </lineage>
</organism>
<feature type="DNA-binding region" description="HMG box" evidence="2">
    <location>
        <begin position="75"/>
        <end position="143"/>
    </location>
</feature>
<comment type="caution">
    <text evidence="5">The sequence shown here is derived from an EMBL/GenBank/DDBJ whole genome shotgun (WGS) entry which is preliminary data.</text>
</comment>
<evidence type="ECO:0000313" key="6">
    <source>
        <dbReference type="Proteomes" id="UP000383932"/>
    </source>
</evidence>
<keyword evidence="2" id="KW-0539">Nucleus</keyword>
<gene>
    <name evidence="5" type="ORF">CTheo_1696</name>
</gene>
<dbReference type="AlphaFoldDB" id="A0A5N5QTH8"/>
<dbReference type="Gene3D" id="1.10.30.10">
    <property type="entry name" value="High mobility group box domain"/>
    <property type="match status" value="1"/>
</dbReference>
<dbReference type="PROSITE" id="PS50118">
    <property type="entry name" value="HMG_BOX_2"/>
    <property type="match status" value="1"/>
</dbReference>
<dbReference type="Proteomes" id="UP000383932">
    <property type="component" value="Unassembled WGS sequence"/>
</dbReference>
<feature type="compositionally biased region" description="Low complexity" evidence="3">
    <location>
        <begin position="197"/>
        <end position="206"/>
    </location>
</feature>
<proteinExistence type="predicted"/>
<protein>
    <recommendedName>
        <fullName evidence="4">HMG box domain-containing protein</fullName>
    </recommendedName>
</protein>
<feature type="compositionally biased region" description="Pro residues" evidence="3">
    <location>
        <begin position="207"/>
        <end position="218"/>
    </location>
</feature>
<dbReference type="GO" id="GO:0003677">
    <property type="term" value="F:DNA binding"/>
    <property type="evidence" value="ECO:0007669"/>
    <property type="project" value="UniProtKB-UniRule"/>
</dbReference>
<reference evidence="5 6" key="1">
    <citation type="journal article" date="2019" name="Fungal Biol. Biotechnol.">
        <title>Draft genome sequence of fastidious pathogen Ceratobasidium theobromae, which causes vascular-streak dieback in Theobroma cacao.</title>
        <authorList>
            <person name="Ali S.S."/>
            <person name="Asman A."/>
            <person name="Shao J."/>
            <person name="Firmansyah A.P."/>
            <person name="Susilo A.W."/>
            <person name="Rosmana A."/>
            <person name="McMahon P."/>
            <person name="Junaid M."/>
            <person name="Guest D."/>
            <person name="Kheng T.Y."/>
            <person name="Meinhardt L.W."/>
            <person name="Bailey B.A."/>
        </authorList>
    </citation>
    <scope>NUCLEOTIDE SEQUENCE [LARGE SCALE GENOMIC DNA]</scope>
    <source>
        <strain evidence="5 6">CT2</strain>
    </source>
</reference>
<evidence type="ECO:0000259" key="4">
    <source>
        <dbReference type="PROSITE" id="PS50118"/>
    </source>
</evidence>
<keyword evidence="1 2" id="KW-0238">DNA-binding</keyword>
<dbReference type="OrthoDB" id="1919336at2759"/>
<feature type="compositionally biased region" description="Basic and acidic residues" evidence="3">
    <location>
        <begin position="62"/>
        <end position="74"/>
    </location>
</feature>